<gene>
    <name evidence="2" type="ORF">Tco_0702116</name>
</gene>
<dbReference type="Proteomes" id="UP001151760">
    <property type="component" value="Unassembled WGS sequence"/>
</dbReference>
<organism evidence="2 3">
    <name type="scientific">Tanacetum coccineum</name>
    <dbReference type="NCBI Taxonomy" id="301880"/>
    <lineage>
        <taxon>Eukaryota</taxon>
        <taxon>Viridiplantae</taxon>
        <taxon>Streptophyta</taxon>
        <taxon>Embryophyta</taxon>
        <taxon>Tracheophyta</taxon>
        <taxon>Spermatophyta</taxon>
        <taxon>Magnoliopsida</taxon>
        <taxon>eudicotyledons</taxon>
        <taxon>Gunneridae</taxon>
        <taxon>Pentapetalae</taxon>
        <taxon>asterids</taxon>
        <taxon>campanulids</taxon>
        <taxon>Asterales</taxon>
        <taxon>Asteraceae</taxon>
        <taxon>Asteroideae</taxon>
        <taxon>Anthemideae</taxon>
        <taxon>Anthemidinae</taxon>
        <taxon>Tanacetum</taxon>
    </lineage>
</organism>
<evidence type="ECO:0000313" key="3">
    <source>
        <dbReference type="Proteomes" id="UP001151760"/>
    </source>
</evidence>
<dbReference type="EMBL" id="BQNB010009851">
    <property type="protein sequence ID" value="GJS69275.1"/>
    <property type="molecule type" value="Genomic_DNA"/>
</dbReference>
<feature type="region of interest" description="Disordered" evidence="1">
    <location>
        <begin position="290"/>
        <end position="327"/>
    </location>
</feature>
<comment type="caution">
    <text evidence="2">The sequence shown here is derived from an EMBL/GenBank/DDBJ whole genome shotgun (WGS) entry which is preliminary data.</text>
</comment>
<evidence type="ECO:0008006" key="4">
    <source>
        <dbReference type="Google" id="ProtNLM"/>
    </source>
</evidence>
<accession>A0ABQ4XW50</accession>
<reference evidence="2" key="2">
    <citation type="submission" date="2022-01" db="EMBL/GenBank/DDBJ databases">
        <authorList>
            <person name="Yamashiro T."/>
            <person name="Shiraishi A."/>
            <person name="Satake H."/>
            <person name="Nakayama K."/>
        </authorList>
    </citation>
    <scope>NUCLEOTIDE SEQUENCE</scope>
</reference>
<name>A0ABQ4XW50_9ASTR</name>
<reference evidence="2" key="1">
    <citation type="journal article" date="2022" name="Int. J. Mol. Sci.">
        <title>Draft Genome of Tanacetum Coccineum: Genomic Comparison of Closely Related Tanacetum-Family Plants.</title>
        <authorList>
            <person name="Yamashiro T."/>
            <person name="Shiraishi A."/>
            <person name="Nakayama K."/>
            <person name="Satake H."/>
        </authorList>
    </citation>
    <scope>NUCLEOTIDE SEQUENCE</scope>
</reference>
<protein>
    <recommendedName>
        <fullName evidence="4">MAK10-like protein</fullName>
    </recommendedName>
</protein>
<evidence type="ECO:0000256" key="1">
    <source>
        <dbReference type="SAM" id="MobiDB-lite"/>
    </source>
</evidence>
<feature type="compositionally biased region" description="Basic and acidic residues" evidence="1">
    <location>
        <begin position="299"/>
        <end position="318"/>
    </location>
</feature>
<proteinExistence type="predicted"/>
<keyword evidence="3" id="KW-1185">Reference proteome</keyword>
<evidence type="ECO:0000313" key="2">
    <source>
        <dbReference type="EMBL" id="GJS69275.1"/>
    </source>
</evidence>
<sequence>MGEENHIRTLGDYSKPRHEGYRNTIKLPVGNNVIPLRSDTIRLVQNGCLFHRLRSEDPNQHLKDFLKLVDSLDLDGENRERTRLFPHHGIDLWLQVQISYDHVNPITRRTIDQSAGGKLCDHNAKESWALLEDLALYDDEGWNGPRDFAKPVKAITLPQDLPSTSDRRLIELENQVQRLMEAYLASTQPTQVNKITTSCEVCSGPHDTHNCMEGPEQTCVDYTSSRNSMAHKSIAVISHEEREIKSPSKLFSPKYLSPASIKELNKNPLVPKRVYFINSIVILGTDSDTNEEDISSTNTHEHELSNMVRRGEEVKEQGKEEDEMETNVEVKEVIKEEESKFETDEEVEEIFKKEEEDEDDENFNSFPTMKELSHHEWLLKNPRPPWASIYQIMTYELRSRRKLSNPDKISNFVGRVRRLKIFIGSLAYECDFMILEDTTSIIDRHLGEMVFGRPFIDETGLVYNKEEGMVMFEQDDEKITFKIPHTMEIFGQTRLMGLSTDFIPPSAYEENFGHGRTHYYQSLLIGD</sequence>